<accession>A0A176WBA1</accession>
<name>A0A176WBA1_MARPO</name>
<evidence type="ECO:0000313" key="2">
    <source>
        <dbReference type="EMBL" id="OAE29911.1"/>
    </source>
</evidence>
<comment type="caution">
    <text evidence="2">The sequence shown here is derived from an EMBL/GenBank/DDBJ whole genome shotgun (WGS) entry which is preliminary data.</text>
</comment>
<feature type="region of interest" description="Disordered" evidence="1">
    <location>
        <begin position="42"/>
        <end position="70"/>
    </location>
</feature>
<feature type="compositionally biased region" description="Low complexity" evidence="1">
    <location>
        <begin position="47"/>
        <end position="70"/>
    </location>
</feature>
<dbReference type="Proteomes" id="UP000077202">
    <property type="component" value="Unassembled WGS sequence"/>
</dbReference>
<gene>
    <name evidence="2" type="ORF">AXG93_773s1510</name>
</gene>
<dbReference type="AlphaFoldDB" id="A0A176WBA1"/>
<evidence type="ECO:0000313" key="3">
    <source>
        <dbReference type="Proteomes" id="UP000077202"/>
    </source>
</evidence>
<keyword evidence="3" id="KW-1185">Reference proteome</keyword>
<organism evidence="2 3">
    <name type="scientific">Marchantia polymorpha subsp. ruderalis</name>
    <dbReference type="NCBI Taxonomy" id="1480154"/>
    <lineage>
        <taxon>Eukaryota</taxon>
        <taxon>Viridiplantae</taxon>
        <taxon>Streptophyta</taxon>
        <taxon>Embryophyta</taxon>
        <taxon>Marchantiophyta</taxon>
        <taxon>Marchantiopsida</taxon>
        <taxon>Marchantiidae</taxon>
        <taxon>Marchantiales</taxon>
        <taxon>Marchantiaceae</taxon>
        <taxon>Marchantia</taxon>
    </lineage>
</organism>
<dbReference type="EMBL" id="LVLJ01001380">
    <property type="protein sequence ID" value="OAE29911.1"/>
    <property type="molecule type" value="Genomic_DNA"/>
</dbReference>
<evidence type="ECO:0000256" key="1">
    <source>
        <dbReference type="SAM" id="MobiDB-lite"/>
    </source>
</evidence>
<sequence length="242" mass="26351">MLDERKAVARRPRLPTFTSPVCWLRLWERSGQWKIDDLIREEEQQEQQRPLSPESSPRTTPAPASALARSPRTSRLAGLLAQAVFLPSAFSLQPSAWLPVCVLFLPDVAPSADRFPHSFIDRTSALLLVLLGPALKRLEAPPQAALACRNPWESPVRAQHPPSPVPAALRALRVSRPGSSHLTSAATFIQVLSPVQIARLRAAAGTRIGNNLGGCSWTQLQILVGSAVRRLACAARPAALRL</sequence>
<reference evidence="2" key="1">
    <citation type="submission" date="2016-03" db="EMBL/GenBank/DDBJ databases">
        <title>Mechanisms controlling the formation of the plant cell surface in tip-growing cells are functionally conserved among land plants.</title>
        <authorList>
            <person name="Honkanen S."/>
            <person name="Jones V.A."/>
            <person name="Morieri G."/>
            <person name="Champion C."/>
            <person name="Hetherington A.J."/>
            <person name="Kelly S."/>
            <person name="Saint-Marcoux D."/>
            <person name="Proust H."/>
            <person name="Prescott H."/>
            <person name="Dolan L."/>
        </authorList>
    </citation>
    <scope>NUCLEOTIDE SEQUENCE [LARGE SCALE GENOMIC DNA]</scope>
    <source>
        <tissue evidence="2">Whole gametophyte</tissue>
    </source>
</reference>
<protein>
    <submittedName>
        <fullName evidence="2">Uncharacterized protein</fullName>
    </submittedName>
</protein>
<proteinExistence type="predicted"/>